<dbReference type="Proteomes" id="UP000297067">
    <property type="component" value="Segment"/>
</dbReference>
<dbReference type="EMBL" id="MH206615">
    <property type="protein sequence ID" value="AZB50211.1"/>
    <property type="molecule type" value="Genomic_RNA"/>
</dbReference>
<accession>A0A3G6V9C3</accession>
<dbReference type="KEGG" id="vg:65100088"/>
<proteinExistence type="predicted"/>
<evidence type="ECO:0000256" key="3">
    <source>
        <dbReference type="ARBA" id="ARBA00022844"/>
    </source>
</evidence>
<keyword evidence="3" id="KW-0946">Virion</keyword>
<keyword evidence="2" id="KW-0167">Capsid protein</keyword>
<evidence type="ECO:0000313" key="6">
    <source>
        <dbReference type="Proteomes" id="UP000297067"/>
    </source>
</evidence>
<dbReference type="RefSeq" id="YP_010085057.1">
    <property type="nucleotide sequence ID" value="NC_055177.1"/>
</dbReference>
<evidence type="ECO:0000256" key="4">
    <source>
        <dbReference type="SAM" id="MobiDB-lite"/>
    </source>
</evidence>
<organism evidence="5">
    <name type="scientific">Air potato virus 1</name>
    <dbReference type="NCBI Taxonomy" id="2491018"/>
    <lineage>
        <taxon>Viruses</taxon>
        <taxon>Riboviria</taxon>
        <taxon>Orthornavirae</taxon>
        <taxon>Kitrinoviricota</taxon>
        <taxon>Alsuviricetes</taxon>
        <taxon>Martellivirales</taxon>
        <taxon>Closteroviridae</taxon>
        <taxon>Ampelovirus</taxon>
        <taxon>Ampelovirus bulbiferae</taxon>
    </lineage>
</organism>
<protein>
    <submittedName>
        <fullName evidence="5">ORF5</fullName>
    </submittedName>
</protein>
<name>A0A3G6V9C3_9CLOS</name>
<feature type="region of interest" description="Disordered" evidence="4">
    <location>
        <begin position="1"/>
        <end position="25"/>
    </location>
</feature>
<dbReference type="GO" id="GO:0019028">
    <property type="term" value="C:viral capsid"/>
    <property type="evidence" value="ECO:0007669"/>
    <property type="project" value="UniProtKB-KW"/>
</dbReference>
<keyword evidence="6" id="KW-1185">Reference proteome</keyword>
<reference evidence="5" key="2">
    <citation type="submission" date="2018-04" db="EMBL/GenBank/DDBJ databases">
        <authorList>
            <person name="Melzer M."/>
        </authorList>
    </citation>
    <scope>NUCLEOTIDE SEQUENCE</scope>
    <source>
        <strain evidence="5">APV1-FL</strain>
    </source>
</reference>
<feature type="compositionally biased region" description="Polar residues" evidence="4">
    <location>
        <begin position="1"/>
        <end position="22"/>
    </location>
</feature>
<dbReference type="GeneID" id="65100088"/>
<evidence type="ECO:0000313" key="5">
    <source>
        <dbReference type="EMBL" id="AZB50211.1"/>
    </source>
</evidence>
<comment type="subcellular location">
    <subcellularLocation>
        <location evidence="1">Virion</location>
    </subcellularLocation>
</comment>
<reference evidence="5" key="1">
    <citation type="journal article" date="2018" name="Virus Genes">
        <title>Air potato (Dioscorea bulbifera) plants displaying virus-like symptoms are co-infected with a novel potyvirus and a novel ampelovirus.</title>
        <authorList>
            <person name="Dey K.K."/>
            <person name="Sugikawa J."/>
            <person name="Kerr C."/>
            <person name="Melzer M.J."/>
        </authorList>
    </citation>
    <scope>NUCLEOTIDE SEQUENCE [LARGE SCALE GENOMIC DNA]</scope>
    <source>
        <strain evidence="5">APV1-FL</strain>
    </source>
</reference>
<dbReference type="Pfam" id="PF01785">
    <property type="entry name" value="Closter_coat"/>
    <property type="match status" value="1"/>
</dbReference>
<evidence type="ECO:0000256" key="1">
    <source>
        <dbReference type="ARBA" id="ARBA00004328"/>
    </source>
</evidence>
<dbReference type="InterPro" id="IPR002679">
    <property type="entry name" value="Closter_coat"/>
</dbReference>
<evidence type="ECO:0000256" key="2">
    <source>
        <dbReference type="ARBA" id="ARBA00022561"/>
    </source>
</evidence>
<sequence>MTTPSVAEKPQTSSTPATSSGLPSELEERYEALVKKSEVSISEFLKKPSPTSVFDFTKIKMPKQIDPIIPGVVIPEHTILVFESLKRWGEAAGLKNTDADLCALVATTVQNLVSFSTSKKSEPKARNFNVIRGASKAGIKLSHADTKQIIGSVLSAFGYENEERQFGRSISSAIISMTSGGVVSPNHKVCISHGIPPQHYPYGADCILVDPRIHGYSASLASELGKMVAVNRSQTGNKQIYNLYENTTAAPQIFTGNPQAGGR</sequence>